<feature type="chain" id="PRO_5005188643" evidence="2">
    <location>
        <begin position="22"/>
        <end position="397"/>
    </location>
</feature>
<evidence type="ECO:0000256" key="1">
    <source>
        <dbReference type="SAM" id="MobiDB-lite"/>
    </source>
</evidence>
<dbReference type="VEuPathDB" id="CryptoDB:Cvel_17056"/>
<dbReference type="PhylomeDB" id="A0A0G4FHQ9"/>
<name>A0A0G4FHQ9_9ALVE</name>
<protein>
    <submittedName>
        <fullName evidence="3">Uncharacterized protein</fullName>
    </submittedName>
</protein>
<proteinExistence type="predicted"/>
<evidence type="ECO:0000313" key="3">
    <source>
        <dbReference type="EMBL" id="CEM12975.1"/>
    </source>
</evidence>
<feature type="compositionally biased region" description="Polar residues" evidence="1">
    <location>
        <begin position="341"/>
        <end position="351"/>
    </location>
</feature>
<dbReference type="EMBL" id="CDMZ01000378">
    <property type="protein sequence ID" value="CEM12975.1"/>
    <property type="molecule type" value="Genomic_DNA"/>
</dbReference>
<evidence type="ECO:0000256" key="2">
    <source>
        <dbReference type="SAM" id="SignalP"/>
    </source>
</evidence>
<organism evidence="3">
    <name type="scientific">Chromera velia CCMP2878</name>
    <dbReference type="NCBI Taxonomy" id="1169474"/>
    <lineage>
        <taxon>Eukaryota</taxon>
        <taxon>Sar</taxon>
        <taxon>Alveolata</taxon>
        <taxon>Colpodellida</taxon>
        <taxon>Chromeraceae</taxon>
        <taxon>Chromera</taxon>
    </lineage>
</organism>
<dbReference type="AlphaFoldDB" id="A0A0G4FHQ9"/>
<gene>
    <name evidence="3" type="ORF">Cvel_17056</name>
</gene>
<reference evidence="3" key="1">
    <citation type="submission" date="2014-11" db="EMBL/GenBank/DDBJ databases">
        <authorList>
            <person name="Otto D Thomas"/>
            <person name="Naeem Raeece"/>
        </authorList>
    </citation>
    <scope>NUCLEOTIDE SEQUENCE</scope>
</reference>
<feature type="signal peptide" evidence="2">
    <location>
        <begin position="1"/>
        <end position="21"/>
    </location>
</feature>
<feature type="region of interest" description="Disordered" evidence="1">
    <location>
        <begin position="333"/>
        <end position="352"/>
    </location>
</feature>
<sequence length="397" mass="44259">MNRAKLIAAFVFFALVSLSSGSLLFRKVSREEIGEAFSDSVSTILSVRPVSFLYPANAQTLGIPCNTEEPPPDEATTNTSMVETESWAKELKKCVFHGLWGFIWKKREITDLLYSCFQIVHTATNKVDVDVCPYLQWAMKKFLCTKNINYCKARKAGVGLEPPEVPLLSDAPELELLFETPELPLSAQIKGFLSDAEEKTATLLWMASWRMYQMSKNFKCAEGRKKSFLDREVLPGWKPKSIFTPQYMGANEEGLPWISISSRGRSLLVAVRGTATFADAKHVAIMGYPTKVFGTVFAAGRVGDEEWQKAASETTNLRVVQFVVDPIPSMAAKQTERHSRISGSGSLSNEPSPWDLCTKNKCFGEEDRMPVPDDDNTTSADFGSYLITQMLHGEPMM</sequence>
<keyword evidence="2" id="KW-0732">Signal</keyword>
<accession>A0A0G4FHQ9</accession>